<sequence>MTPFSSLPVREVVGDSGEDDQGWPFTMGAVRQLLSDGLELSWLTVLVGENGVGKSTIIEAIAMAYGLSPEGGSTHLRPSERPTESPLHARIRLVRGLSRSRWGYFLRAETMHGLITFLEQNPGADSRYHERSHGQAFTELLDTKLEHMSRRGGFLVLDEPEAGLSIVTQIKLANLLTELRHDGIQVLMATHSPILTATPGARIIELDDDGLNTRAWKDLMTVALYRRFLADPGYFGLE</sequence>
<dbReference type="SMART" id="SM00382">
    <property type="entry name" value="AAA"/>
    <property type="match status" value="1"/>
</dbReference>
<evidence type="ECO:0000313" key="11">
    <source>
        <dbReference type="Proteomes" id="UP000188324"/>
    </source>
</evidence>
<feature type="domain" description="AAA+ ATPase" evidence="9">
    <location>
        <begin position="41"/>
        <end position="210"/>
    </location>
</feature>
<dbReference type="AlphaFoldDB" id="A0A1Q2CF23"/>
<keyword evidence="3" id="KW-1003">Cell membrane</keyword>
<feature type="region of interest" description="Disordered" evidence="8">
    <location>
        <begin position="1"/>
        <end position="20"/>
    </location>
</feature>
<dbReference type="InterPro" id="IPR027417">
    <property type="entry name" value="P-loop_NTPase"/>
</dbReference>
<dbReference type="Pfam" id="PF13304">
    <property type="entry name" value="AAA_21"/>
    <property type="match status" value="2"/>
</dbReference>
<keyword evidence="11" id="KW-1185">Reference proteome</keyword>
<evidence type="ECO:0000256" key="2">
    <source>
        <dbReference type="ARBA" id="ARBA00022448"/>
    </source>
</evidence>
<dbReference type="OrthoDB" id="9784297at2"/>
<reference evidence="10 11" key="1">
    <citation type="journal article" date="2016" name="Int. J. Syst. Evol. Microbiol.">
        <title>Tessaracoccus flavus sp. nov., isolated from the drainage system of a lindane-producing factory.</title>
        <authorList>
            <person name="Kumari R."/>
            <person name="Singh P."/>
            <person name="Schumann P."/>
            <person name="Lal R."/>
        </authorList>
    </citation>
    <scope>NUCLEOTIDE SEQUENCE [LARGE SCALE GENOMIC DNA]</scope>
    <source>
        <strain evidence="10 11">RP1T</strain>
    </source>
</reference>
<dbReference type="GO" id="GO:0005524">
    <property type="term" value="F:ATP binding"/>
    <property type="evidence" value="ECO:0007669"/>
    <property type="project" value="InterPro"/>
</dbReference>
<dbReference type="InterPro" id="IPR003959">
    <property type="entry name" value="ATPase_AAA_core"/>
</dbReference>
<evidence type="ECO:0000256" key="4">
    <source>
        <dbReference type="ARBA" id="ARBA00022496"/>
    </source>
</evidence>
<keyword evidence="7" id="KW-0472">Membrane</keyword>
<proteinExistence type="predicted"/>
<evidence type="ECO:0000256" key="7">
    <source>
        <dbReference type="ARBA" id="ARBA00023136"/>
    </source>
</evidence>
<keyword evidence="5" id="KW-0408">Iron</keyword>
<keyword evidence="4" id="KW-0410">Iron transport</keyword>
<dbReference type="InterPro" id="IPR051535">
    <property type="entry name" value="Siderophore_ABC-ATPase"/>
</dbReference>
<comment type="subcellular location">
    <subcellularLocation>
        <location evidence="1">Cell membrane</location>
        <topology evidence="1">Peripheral membrane protein</topology>
    </subcellularLocation>
</comment>
<dbReference type="Proteomes" id="UP000188324">
    <property type="component" value="Chromosome"/>
</dbReference>
<evidence type="ECO:0000256" key="3">
    <source>
        <dbReference type="ARBA" id="ARBA00022475"/>
    </source>
</evidence>
<dbReference type="GO" id="GO:0005886">
    <property type="term" value="C:plasma membrane"/>
    <property type="evidence" value="ECO:0007669"/>
    <property type="project" value="UniProtKB-SubCell"/>
</dbReference>
<evidence type="ECO:0000256" key="8">
    <source>
        <dbReference type="SAM" id="MobiDB-lite"/>
    </source>
</evidence>
<dbReference type="RefSeq" id="WP_077342037.1">
    <property type="nucleotide sequence ID" value="NZ_CP019605.1"/>
</dbReference>
<protein>
    <submittedName>
        <fullName evidence="10">AAA family ATPase</fullName>
    </submittedName>
</protein>
<evidence type="ECO:0000259" key="9">
    <source>
        <dbReference type="SMART" id="SM00382"/>
    </source>
</evidence>
<dbReference type="PANTHER" id="PTHR42771:SF2">
    <property type="entry name" value="IRON(3+)-HYDROXAMATE IMPORT ATP-BINDING PROTEIN FHUC"/>
    <property type="match status" value="1"/>
</dbReference>
<dbReference type="GO" id="GO:0016887">
    <property type="term" value="F:ATP hydrolysis activity"/>
    <property type="evidence" value="ECO:0007669"/>
    <property type="project" value="InterPro"/>
</dbReference>
<name>A0A1Q2CF23_9ACTN</name>
<dbReference type="PANTHER" id="PTHR42771">
    <property type="entry name" value="IRON(3+)-HYDROXAMATE IMPORT ATP-BINDING PROTEIN FHUC"/>
    <property type="match status" value="1"/>
</dbReference>
<dbReference type="KEGG" id="tfl:RPIT_07685"/>
<dbReference type="GO" id="GO:0006826">
    <property type="term" value="P:iron ion transport"/>
    <property type="evidence" value="ECO:0007669"/>
    <property type="project" value="UniProtKB-KW"/>
</dbReference>
<gene>
    <name evidence="10" type="ORF">RPIT_07685</name>
</gene>
<keyword evidence="2" id="KW-0813">Transport</keyword>
<dbReference type="Gene3D" id="3.40.50.300">
    <property type="entry name" value="P-loop containing nucleotide triphosphate hydrolases"/>
    <property type="match status" value="2"/>
</dbReference>
<evidence type="ECO:0000313" key="10">
    <source>
        <dbReference type="EMBL" id="AQP44701.1"/>
    </source>
</evidence>
<evidence type="ECO:0000256" key="1">
    <source>
        <dbReference type="ARBA" id="ARBA00004202"/>
    </source>
</evidence>
<dbReference type="CDD" id="cd00267">
    <property type="entry name" value="ABC_ATPase"/>
    <property type="match status" value="1"/>
</dbReference>
<dbReference type="EMBL" id="CP019605">
    <property type="protein sequence ID" value="AQP44701.1"/>
    <property type="molecule type" value="Genomic_DNA"/>
</dbReference>
<evidence type="ECO:0000256" key="6">
    <source>
        <dbReference type="ARBA" id="ARBA00023065"/>
    </source>
</evidence>
<evidence type="ECO:0000256" key="5">
    <source>
        <dbReference type="ARBA" id="ARBA00023004"/>
    </source>
</evidence>
<organism evidence="10 11">
    <name type="scientific">Tessaracoccus flavus</name>
    <dbReference type="NCBI Taxonomy" id="1610493"/>
    <lineage>
        <taxon>Bacteria</taxon>
        <taxon>Bacillati</taxon>
        <taxon>Actinomycetota</taxon>
        <taxon>Actinomycetes</taxon>
        <taxon>Propionibacteriales</taxon>
        <taxon>Propionibacteriaceae</taxon>
        <taxon>Tessaracoccus</taxon>
    </lineage>
</organism>
<accession>A0A1Q2CF23</accession>
<keyword evidence="6" id="KW-0406">Ion transport</keyword>
<dbReference type="SUPFAM" id="SSF52540">
    <property type="entry name" value="P-loop containing nucleoside triphosphate hydrolases"/>
    <property type="match status" value="1"/>
</dbReference>
<dbReference type="InterPro" id="IPR003593">
    <property type="entry name" value="AAA+_ATPase"/>
</dbReference>